<keyword evidence="1" id="KW-0472">Membrane</keyword>
<name>A0A9P6JNB7_9AGAR</name>
<feature type="transmembrane region" description="Helical" evidence="1">
    <location>
        <begin position="20"/>
        <end position="38"/>
    </location>
</feature>
<comment type="caution">
    <text evidence="2">The sequence shown here is derived from an EMBL/GenBank/DDBJ whole genome shotgun (WGS) entry which is preliminary data.</text>
</comment>
<protein>
    <submittedName>
        <fullName evidence="2">Uncharacterized protein</fullName>
    </submittedName>
</protein>
<dbReference type="EMBL" id="MU157863">
    <property type="protein sequence ID" value="KAF9527222.1"/>
    <property type="molecule type" value="Genomic_DNA"/>
</dbReference>
<feature type="transmembrane region" description="Helical" evidence="1">
    <location>
        <begin position="50"/>
        <end position="70"/>
    </location>
</feature>
<dbReference type="OrthoDB" id="3351617at2759"/>
<organism evidence="2 3">
    <name type="scientific">Crepidotus variabilis</name>
    <dbReference type="NCBI Taxonomy" id="179855"/>
    <lineage>
        <taxon>Eukaryota</taxon>
        <taxon>Fungi</taxon>
        <taxon>Dikarya</taxon>
        <taxon>Basidiomycota</taxon>
        <taxon>Agaricomycotina</taxon>
        <taxon>Agaricomycetes</taxon>
        <taxon>Agaricomycetidae</taxon>
        <taxon>Agaricales</taxon>
        <taxon>Agaricineae</taxon>
        <taxon>Crepidotaceae</taxon>
        <taxon>Crepidotus</taxon>
    </lineage>
</organism>
<reference evidence="2" key="1">
    <citation type="submission" date="2020-11" db="EMBL/GenBank/DDBJ databases">
        <authorList>
            <consortium name="DOE Joint Genome Institute"/>
            <person name="Ahrendt S."/>
            <person name="Riley R."/>
            <person name="Andreopoulos W."/>
            <person name="Labutti K."/>
            <person name="Pangilinan J."/>
            <person name="Ruiz-Duenas F.J."/>
            <person name="Barrasa J.M."/>
            <person name="Sanchez-Garcia M."/>
            <person name="Camarero S."/>
            <person name="Miyauchi S."/>
            <person name="Serrano A."/>
            <person name="Linde D."/>
            <person name="Babiker R."/>
            <person name="Drula E."/>
            <person name="Ayuso-Fernandez I."/>
            <person name="Pacheco R."/>
            <person name="Padilla G."/>
            <person name="Ferreira P."/>
            <person name="Barriuso J."/>
            <person name="Kellner H."/>
            <person name="Castanera R."/>
            <person name="Alfaro M."/>
            <person name="Ramirez L."/>
            <person name="Pisabarro A.G."/>
            <person name="Kuo A."/>
            <person name="Tritt A."/>
            <person name="Lipzen A."/>
            <person name="He G."/>
            <person name="Yan M."/>
            <person name="Ng V."/>
            <person name="Cullen D."/>
            <person name="Martin F."/>
            <person name="Rosso M.-N."/>
            <person name="Henrissat B."/>
            <person name="Hibbett D."/>
            <person name="Martinez A.T."/>
            <person name="Grigoriev I.V."/>
        </authorList>
    </citation>
    <scope>NUCLEOTIDE SEQUENCE</scope>
    <source>
        <strain evidence="2">CBS 506.95</strain>
    </source>
</reference>
<gene>
    <name evidence="2" type="ORF">CPB83DRAFT_856582</name>
</gene>
<feature type="transmembrane region" description="Helical" evidence="1">
    <location>
        <begin position="176"/>
        <end position="195"/>
    </location>
</feature>
<proteinExistence type="predicted"/>
<keyword evidence="3" id="KW-1185">Reference proteome</keyword>
<keyword evidence="1" id="KW-1133">Transmembrane helix</keyword>
<accession>A0A9P6JNB7</accession>
<evidence type="ECO:0000313" key="3">
    <source>
        <dbReference type="Proteomes" id="UP000807306"/>
    </source>
</evidence>
<evidence type="ECO:0000313" key="2">
    <source>
        <dbReference type="EMBL" id="KAF9527222.1"/>
    </source>
</evidence>
<feature type="transmembrane region" description="Helical" evidence="1">
    <location>
        <begin position="112"/>
        <end position="129"/>
    </location>
</feature>
<dbReference type="AlphaFoldDB" id="A0A9P6JNB7"/>
<keyword evidence="1" id="KW-0812">Transmembrane</keyword>
<dbReference type="Proteomes" id="UP000807306">
    <property type="component" value="Unassembled WGS sequence"/>
</dbReference>
<feature type="transmembrane region" description="Helical" evidence="1">
    <location>
        <begin position="136"/>
        <end position="156"/>
    </location>
</feature>
<sequence length="325" mass="37055">MSTTESTANILSDRACFDGVLLTALAYGALVMLCVQLVQVLIHRPRRDRVFYLIVVYTSIIFPLTTAGFFGKLRFAELNYVVNRDFVGGPNAFYTAHSNHWASVLSKTCNTIMPWIADLLLFYRVAVLCGRHCCWLMVLPLVVYLGRIAMSIPVLISVLHPSHPVPHNKIFNVSQSAAYLALNVFVTIAIWIRLFTMRHKAERVLGRLQASLYNSYSTLFVESGAFFTLWSMVYLLLKVTNSWAQDVFWQPYAYVVAITRMLIVLRIAQNRAWTRDILEAAENGVMEWGVSSERSVELDVQIDHRLQKSDTMEFNDTNSSIRTIR</sequence>
<feature type="transmembrane region" description="Helical" evidence="1">
    <location>
        <begin position="249"/>
        <end position="268"/>
    </location>
</feature>
<evidence type="ECO:0000256" key="1">
    <source>
        <dbReference type="SAM" id="Phobius"/>
    </source>
</evidence>
<feature type="transmembrane region" description="Helical" evidence="1">
    <location>
        <begin position="216"/>
        <end position="237"/>
    </location>
</feature>